<proteinExistence type="predicted"/>
<dbReference type="Gene3D" id="3.40.50.300">
    <property type="entry name" value="P-loop containing nucleotide triphosphate hydrolases"/>
    <property type="match status" value="1"/>
</dbReference>
<dbReference type="Pfam" id="PF13481">
    <property type="entry name" value="AAA_25"/>
    <property type="match status" value="1"/>
</dbReference>
<evidence type="ECO:0000313" key="1">
    <source>
        <dbReference type="EMBL" id="MBC8361614.1"/>
    </source>
</evidence>
<reference evidence="1 2" key="1">
    <citation type="submission" date="2020-08" db="EMBL/GenBank/DDBJ databases">
        <title>Bridging the membrane lipid divide: bacteria of the FCB group superphylum have the potential to synthesize archaeal ether lipids.</title>
        <authorList>
            <person name="Villanueva L."/>
            <person name="Von Meijenfeldt F.A.B."/>
            <person name="Westbye A.B."/>
            <person name="Yadav S."/>
            <person name="Hopmans E.C."/>
            <person name="Dutilh B.E."/>
            <person name="Sinninghe Damste J.S."/>
        </authorList>
    </citation>
    <scope>NUCLEOTIDE SEQUENCE [LARGE SCALE GENOMIC DNA]</scope>
    <source>
        <strain evidence="1">NIOZ-UU30</strain>
    </source>
</reference>
<dbReference type="InterPro" id="IPR027417">
    <property type="entry name" value="P-loop_NTPase"/>
</dbReference>
<evidence type="ECO:0000313" key="2">
    <source>
        <dbReference type="Proteomes" id="UP000603434"/>
    </source>
</evidence>
<gene>
    <name evidence="1" type="ORF">H8E23_09465</name>
</gene>
<sequence>MLRNELTLQNPLRLMAQDNENILPEGGFGAVLARAGVGKTALLVQLALNSLLRGKNVLHISLDDPVNKVNLWYKEVFYNLTKSYDMKTSTELWESLLPQRFIMTFKVDGFSVPKLEERLTDLKEQNIFFPQAVFIDGLPFDQSQTGPLSDLKTLAKNQSMLVWFTIQTHRHEEPGPEGMPVQLQNVADLFDVAIQIEPEGKKIHLKVLLGGSSNSAYPELLLDPATMLVKNQE</sequence>
<protein>
    <submittedName>
        <fullName evidence="1">AAA family ATPase</fullName>
    </submittedName>
</protein>
<organism evidence="1 2">
    <name type="scientific">Candidatus Desulfatibia profunda</name>
    <dbReference type="NCBI Taxonomy" id="2841695"/>
    <lineage>
        <taxon>Bacteria</taxon>
        <taxon>Pseudomonadati</taxon>
        <taxon>Thermodesulfobacteriota</taxon>
        <taxon>Desulfobacteria</taxon>
        <taxon>Desulfobacterales</taxon>
        <taxon>Desulfobacterales incertae sedis</taxon>
        <taxon>Candidatus Desulfatibia</taxon>
    </lineage>
</organism>
<dbReference type="Proteomes" id="UP000603434">
    <property type="component" value="Unassembled WGS sequence"/>
</dbReference>
<comment type="caution">
    <text evidence="1">The sequence shown here is derived from an EMBL/GenBank/DDBJ whole genome shotgun (WGS) entry which is preliminary data.</text>
</comment>
<accession>A0A8J6TM06</accession>
<dbReference type="SUPFAM" id="SSF52540">
    <property type="entry name" value="P-loop containing nucleoside triphosphate hydrolases"/>
    <property type="match status" value="1"/>
</dbReference>
<dbReference type="EMBL" id="JACNJH010000140">
    <property type="protein sequence ID" value="MBC8361614.1"/>
    <property type="molecule type" value="Genomic_DNA"/>
</dbReference>
<dbReference type="AlphaFoldDB" id="A0A8J6TM06"/>
<name>A0A8J6TM06_9BACT</name>